<dbReference type="RefSeq" id="WP_085443405.1">
    <property type="nucleotide sequence ID" value="NZ_LVJN01000020.1"/>
</dbReference>
<sequence>MEILLLCDNLMTNMPLRSAWEKAGHRVCAKPEAASAPEIVVVDLREKGGQIAALRAQYPAAKIIAFGPHVDGDGLKQAKAEGADMAVARSAVVEKVLGAAA</sequence>
<keyword evidence="2" id="KW-1185">Reference proteome</keyword>
<reference evidence="1 2" key="1">
    <citation type="journal article" date="2016" name="BMC Genomics">
        <title>Combined genomic and structural analyses of a cultured magnetotactic bacterium reveals its niche adaptation to a dynamic environment.</title>
        <authorList>
            <person name="Araujo A.C."/>
            <person name="Morillo V."/>
            <person name="Cypriano J."/>
            <person name="Teixeira L.C."/>
            <person name="Leao P."/>
            <person name="Lyra S."/>
            <person name="Almeida L.G."/>
            <person name="Bazylinski D.A."/>
            <person name="Vasconcellos A.T."/>
            <person name="Abreu F."/>
            <person name="Lins U."/>
        </authorList>
    </citation>
    <scope>NUCLEOTIDE SEQUENCE [LARGE SCALE GENOMIC DNA]</scope>
    <source>
        <strain evidence="1 2">IT-1</strain>
    </source>
</reference>
<dbReference type="Proteomes" id="UP000194003">
    <property type="component" value="Unassembled WGS sequence"/>
</dbReference>
<organism evidence="1 2">
    <name type="scientific">Magnetofaba australis IT-1</name>
    <dbReference type="NCBI Taxonomy" id="1434232"/>
    <lineage>
        <taxon>Bacteria</taxon>
        <taxon>Pseudomonadati</taxon>
        <taxon>Pseudomonadota</taxon>
        <taxon>Magnetococcia</taxon>
        <taxon>Magnetococcales</taxon>
        <taxon>Magnetococcaceae</taxon>
        <taxon>Magnetofaba</taxon>
    </lineage>
</organism>
<accession>A0A1Y2K2X8</accession>
<protein>
    <recommendedName>
        <fullName evidence="3">Response regulator receiver protein</fullName>
    </recommendedName>
</protein>
<dbReference type="STRING" id="1434232.MAIT1_01512"/>
<evidence type="ECO:0000313" key="1">
    <source>
        <dbReference type="EMBL" id="OSM01524.1"/>
    </source>
</evidence>
<evidence type="ECO:0008006" key="3">
    <source>
        <dbReference type="Google" id="ProtNLM"/>
    </source>
</evidence>
<dbReference type="EMBL" id="LVJN01000020">
    <property type="protein sequence ID" value="OSM01524.1"/>
    <property type="molecule type" value="Genomic_DNA"/>
</dbReference>
<dbReference type="OrthoDB" id="9180900at2"/>
<dbReference type="AlphaFoldDB" id="A0A1Y2K2X8"/>
<comment type="caution">
    <text evidence="1">The sequence shown here is derived from an EMBL/GenBank/DDBJ whole genome shotgun (WGS) entry which is preliminary data.</text>
</comment>
<gene>
    <name evidence="1" type="ORF">MAIT1_01512</name>
</gene>
<name>A0A1Y2K2X8_9PROT</name>
<proteinExistence type="predicted"/>
<evidence type="ECO:0000313" key="2">
    <source>
        <dbReference type="Proteomes" id="UP000194003"/>
    </source>
</evidence>